<evidence type="ECO:0000313" key="2">
    <source>
        <dbReference type="Proteomes" id="UP000002429"/>
    </source>
</evidence>
<evidence type="ECO:0000313" key="1">
    <source>
        <dbReference type="EMBL" id="ADC45047.1"/>
    </source>
</evidence>
<dbReference type="KEGG" id="rme:Rmet_6430"/>
<dbReference type="HOGENOM" id="CLU_1702808_0_0_4"/>
<gene>
    <name evidence="1" type="ordered locus">Rmet_6430</name>
</gene>
<dbReference type="EMBL" id="CP000352">
    <property type="protein sequence ID" value="ADC45047.1"/>
    <property type="molecule type" value="Genomic_DNA"/>
</dbReference>
<sequence length="154" mass="16077">MDASAEEAGSGAPEPTVVAEADCPLVAGRPCGARDAGSAGGATAGSGGGKVMGTAPVIQRNARLKAHICEATMNHRPSRQSGRYLLQHLDANLARCDLAERHHGGLVLCLDLGRVALHELTCTVRRGEGELEAVRDVFQTIFDGNTRHIKSTLG</sequence>
<name>D3DXM7_CUPMC</name>
<organism evidence="1 2">
    <name type="scientific">Cupriavidus metallidurans (strain ATCC 43123 / DSM 2839 / NBRC 102507 / CH34)</name>
    <name type="common">Ralstonia metallidurans</name>
    <dbReference type="NCBI Taxonomy" id="266264"/>
    <lineage>
        <taxon>Bacteria</taxon>
        <taxon>Pseudomonadati</taxon>
        <taxon>Pseudomonadota</taxon>
        <taxon>Betaproteobacteria</taxon>
        <taxon>Burkholderiales</taxon>
        <taxon>Burkholderiaceae</taxon>
        <taxon>Cupriavidus</taxon>
    </lineage>
</organism>
<keyword evidence="2" id="KW-1185">Reference proteome</keyword>
<protein>
    <submittedName>
        <fullName evidence="1">Uncharacterized protein</fullName>
    </submittedName>
</protein>
<dbReference type="Proteomes" id="UP000002429">
    <property type="component" value="Chromosome"/>
</dbReference>
<dbReference type="AlphaFoldDB" id="D3DXM7"/>
<accession>D3DXM7</accession>
<proteinExistence type="predicted"/>
<reference evidence="2" key="1">
    <citation type="journal article" date="2010" name="PLoS ONE">
        <title>The complete genome sequence of Cupriavidus metallidurans strain CH34, a master survivalist in harsh and anthropogenic environments.</title>
        <authorList>
            <person name="Janssen P.J."/>
            <person name="Van Houdt R."/>
            <person name="Moors H."/>
            <person name="Monsieurs P."/>
            <person name="Morin N."/>
            <person name="Michaux A."/>
            <person name="Benotmane M.A."/>
            <person name="Leys N."/>
            <person name="Vallaeys T."/>
            <person name="Lapidus A."/>
            <person name="Monchy S."/>
            <person name="Medigue C."/>
            <person name="Taghavi S."/>
            <person name="McCorkle S."/>
            <person name="Dunn J."/>
            <person name="van der Lelie D."/>
            <person name="Mergeay M."/>
        </authorList>
    </citation>
    <scope>NUCLEOTIDE SEQUENCE [LARGE SCALE GENOMIC DNA]</scope>
    <source>
        <strain evidence="2">ATCC 43123 / DSM 2839 / NBRC 102507 / CH34</strain>
    </source>
</reference>
<dbReference type="AntiFam" id="ANF00230">
    <property type="entry name" value="Shadow ORF (opposite rpoZ)"/>
</dbReference>